<dbReference type="PRINTS" id="PR00364">
    <property type="entry name" value="DISEASERSIST"/>
</dbReference>
<organism evidence="5 6">
    <name type="scientific">Nonomuraea longicatena</name>
    <dbReference type="NCBI Taxonomy" id="83682"/>
    <lineage>
        <taxon>Bacteria</taxon>
        <taxon>Bacillati</taxon>
        <taxon>Actinomycetota</taxon>
        <taxon>Actinomycetes</taxon>
        <taxon>Streptosporangiales</taxon>
        <taxon>Streptosporangiaceae</taxon>
        <taxon>Nonomuraea</taxon>
    </lineage>
</organism>
<dbReference type="Gene3D" id="3.40.50.300">
    <property type="entry name" value="P-loop containing nucleotide triphosphate hydrolases"/>
    <property type="match status" value="1"/>
</dbReference>
<comment type="caution">
    <text evidence="5">The sequence shown here is derived from an EMBL/GenBank/DDBJ whole genome shotgun (WGS) entry which is preliminary data.</text>
</comment>
<feature type="domain" description="OmpR/PhoB-type" evidence="4">
    <location>
        <begin position="1"/>
        <end position="96"/>
    </location>
</feature>
<name>A0ABN1NLY1_9ACTN</name>
<feature type="DNA-binding region" description="OmpR/PhoB-type" evidence="3">
    <location>
        <begin position="1"/>
        <end position="96"/>
    </location>
</feature>
<dbReference type="SMART" id="SM00862">
    <property type="entry name" value="Trans_reg_C"/>
    <property type="match status" value="1"/>
</dbReference>
<dbReference type="SUPFAM" id="SSF48452">
    <property type="entry name" value="TPR-like"/>
    <property type="match status" value="3"/>
</dbReference>
<gene>
    <name evidence="5" type="ORF">GCM10009560_02600</name>
</gene>
<dbReference type="Gene3D" id="1.10.10.10">
    <property type="entry name" value="Winged helix-like DNA-binding domain superfamily/Winged helix DNA-binding domain"/>
    <property type="match status" value="1"/>
</dbReference>
<accession>A0ABN1NLY1</accession>
<dbReference type="RefSeq" id="WP_343947766.1">
    <property type="nucleotide sequence ID" value="NZ_BAAAHQ010000001.1"/>
</dbReference>
<dbReference type="InterPro" id="IPR027417">
    <property type="entry name" value="P-loop_NTPase"/>
</dbReference>
<evidence type="ECO:0000313" key="6">
    <source>
        <dbReference type="Proteomes" id="UP001501578"/>
    </source>
</evidence>
<dbReference type="PANTHER" id="PTHR47691:SF3">
    <property type="entry name" value="HTH-TYPE TRANSCRIPTIONAL REGULATOR RV0890C-RELATED"/>
    <property type="match status" value="1"/>
</dbReference>
<dbReference type="InterPro" id="IPR058852">
    <property type="entry name" value="HTH_77"/>
</dbReference>
<evidence type="ECO:0000259" key="4">
    <source>
        <dbReference type="PROSITE" id="PS51755"/>
    </source>
</evidence>
<evidence type="ECO:0000313" key="5">
    <source>
        <dbReference type="EMBL" id="GAA0912249.1"/>
    </source>
</evidence>
<dbReference type="Pfam" id="PF00931">
    <property type="entry name" value="NB-ARC"/>
    <property type="match status" value="1"/>
</dbReference>
<evidence type="ECO:0000256" key="2">
    <source>
        <dbReference type="ARBA" id="ARBA00023125"/>
    </source>
</evidence>
<dbReference type="CDD" id="cd15831">
    <property type="entry name" value="BTAD"/>
    <property type="match status" value="1"/>
</dbReference>
<dbReference type="InterPro" id="IPR002182">
    <property type="entry name" value="NB-ARC"/>
</dbReference>
<dbReference type="PANTHER" id="PTHR47691">
    <property type="entry name" value="REGULATOR-RELATED"/>
    <property type="match status" value="1"/>
</dbReference>
<dbReference type="InterPro" id="IPR005158">
    <property type="entry name" value="BTAD"/>
</dbReference>
<dbReference type="Proteomes" id="UP001501578">
    <property type="component" value="Unassembled WGS sequence"/>
</dbReference>
<protein>
    <submittedName>
        <fullName evidence="5">BTAD domain-containing putative transcriptional regulator</fullName>
    </submittedName>
</protein>
<proteinExistence type="inferred from homology"/>
<dbReference type="Gene3D" id="1.25.40.10">
    <property type="entry name" value="Tetratricopeptide repeat domain"/>
    <property type="match status" value="2"/>
</dbReference>
<dbReference type="InterPro" id="IPR036388">
    <property type="entry name" value="WH-like_DNA-bd_sf"/>
</dbReference>
<dbReference type="Pfam" id="PF03704">
    <property type="entry name" value="BTAD"/>
    <property type="match status" value="1"/>
</dbReference>
<evidence type="ECO:0000256" key="3">
    <source>
        <dbReference type="PROSITE-ProRule" id="PRU01091"/>
    </source>
</evidence>
<dbReference type="Pfam" id="PF25872">
    <property type="entry name" value="HTH_77"/>
    <property type="match status" value="1"/>
</dbReference>
<evidence type="ECO:0000256" key="1">
    <source>
        <dbReference type="ARBA" id="ARBA00005820"/>
    </source>
</evidence>
<dbReference type="SUPFAM" id="SSF46894">
    <property type="entry name" value="C-terminal effector domain of the bipartite response regulators"/>
    <property type="match status" value="1"/>
</dbReference>
<reference evidence="5 6" key="1">
    <citation type="journal article" date="2019" name="Int. J. Syst. Evol. Microbiol.">
        <title>The Global Catalogue of Microorganisms (GCM) 10K type strain sequencing project: providing services to taxonomists for standard genome sequencing and annotation.</title>
        <authorList>
            <consortium name="The Broad Institute Genomics Platform"/>
            <consortium name="The Broad Institute Genome Sequencing Center for Infectious Disease"/>
            <person name="Wu L."/>
            <person name="Ma J."/>
        </authorList>
    </citation>
    <scope>NUCLEOTIDE SEQUENCE [LARGE SCALE GENOMIC DNA]</scope>
    <source>
        <strain evidence="5 6">JCM 11136</strain>
    </source>
</reference>
<dbReference type="InterPro" id="IPR011990">
    <property type="entry name" value="TPR-like_helical_dom_sf"/>
</dbReference>
<dbReference type="EMBL" id="BAAAHQ010000001">
    <property type="protein sequence ID" value="GAA0912249.1"/>
    <property type="molecule type" value="Genomic_DNA"/>
</dbReference>
<dbReference type="PROSITE" id="PS51755">
    <property type="entry name" value="OMPR_PHOB"/>
    <property type="match status" value="1"/>
</dbReference>
<comment type="similarity">
    <text evidence="1">Belongs to the AfsR/DnrI/RedD regulatory family.</text>
</comment>
<dbReference type="InterPro" id="IPR016032">
    <property type="entry name" value="Sig_transdc_resp-reg_C-effctor"/>
</dbReference>
<dbReference type="SMART" id="SM01043">
    <property type="entry name" value="BTAD"/>
    <property type="match status" value="1"/>
</dbReference>
<keyword evidence="6" id="KW-1185">Reference proteome</keyword>
<sequence>MRFGILGPLAVWTADGRPVHVPEAKVRTVLAVLLAHGGRPVPADRLIDDLWGERLPARPAAVLQTKVSQLRKALQDAEPGGRALVVSEPAGFALRAEPGSVDADRFSALVARAYAAGDSAGVAASLADALALWRGPAFGDLADRDFARAFAVRLEEERLAATERLAEARLDLGEHRLLVAELGDLVERHPLRERLRAAHIRALYGAGRQAEALAGYERLRERLDEELGVTPGPELAALHQAVLRQDPSLEAAPGHRPRTNLPAARTDLVGREWALAHASALLTAQTAPSPLNRPAAPSDTPAIPSRLVTLTGPGGVGKTRLALEIATRLLTDAGLDGVWLVELGLLEHSAHEREAAEAISDAVGLRDDADSPGDPATRLLAALRTQRALIVLDNVEHVVEPVAALTDRLLKAAPGLLVLATGREPLDLSGEVVLHVPPLDLPDPAAPAPPRAHPAPTAPAVSAAPASVDLAALTASGAVRLFVARAAAAAPGFALDAGNAEAVREVCRRLDGIPLALELAAAKVHTLGVHEVSRRLDDRFRLLVGRRRDAPARQQTLRAVIDWSWSLLTEPERVLLRRLAVHHGGCTLESAEQVCAGEAMAAADVADVLGRLVDRSLVVMANDGGRPRYRLLESIAAYSLERLREAGEHEVFKRRHRAHYTALAERGDRHLRGHDQRRWLRRLDGEGPNLRAALDCAIKDDTPPSGDAARLVGALAWYWVLRGRLGEGCRALAAVLEVDPHATARGWLAGLTMFAGADHPVPPEAGADDLATWFAAFAAVDFGDLTASERLTGQVLDRFLSSGDDWGVAAALMTRAKQALVRGDLAALERDGTSSLARFQELGERWGQIQAANLLGTLAEIRGDYEQAMRLRGDGLRMAEELGLWNEVAYRLSALGRTALLMGDHDAADDFHRRARERALEQSNTLAHELAELGLALAARRRGDLDAAEAFLRHWLDWNRRIAPDTGTALILAELGFIAELRGDADAALALHQEGHAAAAATGDPRAVALALEGLAGAHALAGEHRRAARLLGTAAAARESVGAPLPLAERGDVDRIASALRIALGQEAFAAESIVKPDSGMV</sequence>
<keyword evidence="2 3" id="KW-0238">DNA-binding</keyword>
<dbReference type="SUPFAM" id="SSF52540">
    <property type="entry name" value="P-loop containing nucleoside triphosphate hydrolases"/>
    <property type="match status" value="1"/>
</dbReference>
<dbReference type="Pfam" id="PF00486">
    <property type="entry name" value="Trans_reg_C"/>
    <property type="match status" value="1"/>
</dbReference>
<dbReference type="InterPro" id="IPR001867">
    <property type="entry name" value="OmpR/PhoB-type_DNA-bd"/>
</dbReference>